<gene>
    <name evidence="7" type="ORF">RFULGI_LOCUS14590</name>
</gene>
<dbReference type="InterPro" id="IPR002509">
    <property type="entry name" value="NODB_dom"/>
</dbReference>
<name>A0A9N9J6T0_9GLOM</name>
<reference evidence="7" key="1">
    <citation type="submission" date="2021-06" db="EMBL/GenBank/DDBJ databases">
        <authorList>
            <person name="Kallberg Y."/>
            <person name="Tangrot J."/>
            <person name="Rosling A."/>
        </authorList>
    </citation>
    <scope>NUCLEOTIDE SEQUENCE</scope>
    <source>
        <strain evidence="7">IN212</strain>
    </source>
</reference>
<dbReference type="PROSITE" id="PS51677">
    <property type="entry name" value="NODB"/>
    <property type="match status" value="1"/>
</dbReference>
<dbReference type="AlphaFoldDB" id="A0A9N9J6T0"/>
<comment type="cofactor">
    <cofactor evidence="1">
        <name>Co(2+)</name>
        <dbReference type="ChEBI" id="CHEBI:48828"/>
    </cofactor>
</comment>
<evidence type="ECO:0000256" key="2">
    <source>
        <dbReference type="ARBA" id="ARBA00022723"/>
    </source>
</evidence>
<keyword evidence="2" id="KW-0479">Metal-binding</keyword>
<dbReference type="GO" id="GO:0005975">
    <property type="term" value="P:carbohydrate metabolic process"/>
    <property type="evidence" value="ECO:0007669"/>
    <property type="project" value="InterPro"/>
</dbReference>
<proteinExistence type="predicted"/>
<evidence type="ECO:0000256" key="3">
    <source>
        <dbReference type="ARBA" id="ARBA00022729"/>
    </source>
</evidence>
<keyword evidence="8" id="KW-1185">Reference proteome</keyword>
<protein>
    <submittedName>
        <fullName evidence="7">7869_t:CDS:1</fullName>
    </submittedName>
</protein>
<evidence type="ECO:0000313" key="7">
    <source>
        <dbReference type="EMBL" id="CAG8764776.1"/>
    </source>
</evidence>
<evidence type="ECO:0000256" key="1">
    <source>
        <dbReference type="ARBA" id="ARBA00001941"/>
    </source>
</evidence>
<evidence type="ECO:0000256" key="5">
    <source>
        <dbReference type="ARBA" id="ARBA00023277"/>
    </source>
</evidence>
<accession>A0A9N9J6T0</accession>
<keyword evidence="4" id="KW-0378">Hydrolase</keyword>
<evidence type="ECO:0000313" key="8">
    <source>
        <dbReference type="Proteomes" id="UP000789396"/>
    </source>
</evidence>
<dbReference type="SUPFAM" id="SSF88713">
    <property type="entry name" value="Glycoside hydrolase/deacetylase"/>
    <property type="match status" value="1"/>
</dbReference>
<dbReference type="Proteomes" id="UP000789396">
    <property type="component" value="Unassembled WGS sequence"/>
</dbReference>
<feature type="domain" description="NodB homology" evidence="6">
    <location>
        <begin position="1"/>
        <end position="212"/>
    </location>
</feature>
<dbReference type="OrthoDB" id="407355at2759"/>
<dbReference type="Pfam" id="PF01522">
    <property type="entry name" value="Polysacc_deac_1"/>
    <property type="match status" value="1"/>
</dbReference>
<organism evidence="7 8">
    <name type="scientific">Racocetra fulgida</name>
    <dbReference type="NCBI Taxonomy" id="60492"/>
    <lineage>
        <taxon>Eukaryota</taxon>
        <taxon>Fungi</taxon>
        <taxon>Fungi incertae sedis</taxon>
        <taxon>Mucoromycota</taxon>
        <taxon>Glomeromycotina</taxon>
        <taxon>Glomeromycetes</taxon>
        <taxon>Diversisporales</taxon>
        <taxon>Gigasporaceae</taxon>
        <taxon>Racocetra</taxon>
    </lineage>
</organism>
<dbReference type="PANTHER" id="PTHR46471">
    <property type="entry name" value="CHITIN DEACETYLASE"/>
    <property type="match status" value="1"/>
</dbReference>
<evidence type="ECO:0000256" key="4">
    <source>
        <dbReference type="ARBA" id="ARBA00022801"/>
    </source>
</evidence>
<dbReference type="PANTHER" id="PTHR46471:SF2">
    <property type="entry name" value="CHITIN DEACETYLASE-RELATED"/>
    <property type="match status" value="1"/>
</dbReference>
<feature type="non-terminal residue" evidence="7">
    <location>
        <position position="212"/>
    </location>
</feature>
<dbReference type="GO" id="GO:0046872">
    <property type="term" value="F:metal ion binding"/>
    <property type="evidence" value="ECO:0007669"/>
    <property type="project" value="UniProtKB-KW"/>
</dbReference>
<dbReference type="GO" id="GO:0016810">
    <property type="term" value="F:hydrolase activity, acting on carbon-nitrogen (but not peptide) bonds"/>
    <property type="evidence" value="ECO:0007669"/>
    <property type="project" value="InterPro"/>
</dbReference>
<comment type="caution">
    <text evidence="7">The sequence shown here is derived from an EMBL/GenBank/DDBJ whole genome shotgun (WGS) entry which is preliminary data.</text>
</comment>
<dbReference type="InterPro" id="IPR011330">
    <property type="entry name" value="Glyco_hydro/deAcase_b/a-brl"/>
</dbReference>
<dbReference type="Gene3D" id="3.20.20.370">
    <property type="entry name" value="Glycoside hydrolase/deacetylase"/>
    <property type="match status" value="2"/>
</dbReference>
<evidence type="ECO:0000259" key="6">
    <source>
        <dbReference type="PROSITE" id="PS51677"/>
    </source>
</evidence>
<keyword evidence="5" id="KW-0119">Carbohydrate metabolism</keyword>
<dbReference type="EMBL" id="CAJVPZ010042977">
    <property type="protein sequence ID" value="CAG8764776.1"/>
    <property type="molecule type" value="Genomic_DNA"/>
</dbReference>
<keyword evidence="3" id="KW-0732">Signal</keyword>
<sequence length="212" mass="24290">EGYGQCGIQDDGLELIETCKKEKTLAFSFDDGPRPFGIKATFFVNGHNSPEFCIYDHAELLLQMYNEGHQIGHHSWSHLRLGNATPEEIEYQLALLRRGYKYIAGLDIDTTDSRSDLDISRRIFSNLIQDKKPHISLNHDRVNCTADFFVPYAIRKAKQLGYNFDTIAGCIGKNDKHDWYNIVGKPQKRDYKTWRCTPDDRHGGLVTPNLNP</sequence>
<feature type="non-terminal residue" evidence="7">
    <location>
        <position position="1"/>
    </location>
</feature>